<dbReference type="RefSeq" id="WP_071758589.1">
    <property type="nucleotide sequence ID" value="NZ_CBCSIO010000024.1"/>
</dbReference>
<dbReference type="AlphaFoldDB" id="A0A1J9UBB5"/>
<sequence length="77" mass="8744">MKSLVGDLEFTHFEKVENLVKHVSNPSVFIKPIVAIALKNPVKVPNFTTKELSVEKGFKFSRTSLKAKVAVRRIQYD</sequence>
<accession>A0A1J9UBB5</accession>
<dbReference type="EMBL" id="MAOE01000102">
    <property type="protein sequence ID" value="OJD61317.1"/>
    <property type="molecule type" value="Genomic_DNA"/>
</dbReference>
<evidence type="ECO:0000313" key="1">
    <source>
        <dbReference type="EMBL" id="OJD61317.1"/>
    </source>
</evidence>
<reference evidence="1 2" key="1">
    <citation type="submission" date="2016-06" db="EMBL/GenBank/DDBJ databases">
        <title>First insights into the genetic diversity and population structure of in the Bacillus cereus group bacteria from diverse marine environments.</title>
        <authorList>
            <person name="Liu Y."/>
            <person name="Lai Q."/>
            <person name="Shao Z."/>
        </authorList>
    </citation>
    <scope>NUCLEOTIDE SEQUENCE [LARGE SCALE GENOMIC DNA]</scope>
    <source>
        <strain evidence="1 2">N35-10-2</strain>
    </source>
</reference>
<evidence type="ECO:0000313" key="2">
    <source>
        <dbReference type="Proteomes" id="UP000181873"/>
    </source>
</evidence>
<gene>
    <name evidence="1" type="ORF">BAU25_15785</name>
</gene>
<protein>
    <submittedName>
        <fullName evidence="1">Uncharacterized protein</fullName>
    </submittedName>
</protein>
<proteinExistence type="predicted"/>
<organism evidence="1 2">
    <name type="scientific">Bacillus albus</name>
    <dbReference type="NCBI Taxonomy" id="2026189"/>
    <lineage>
        <taxon>Bacteria</taxon>
        <taxon>Bacillati</taxon>
        <taxon>Bacillota</taxon>
        <taxon>Bacilli</taxon>
        <taxon>Bacillales</taxon>
        <taxon>Bacillaceae</taxon>
        <taxon>Bacillus</taxon>
        <taxon>Bacillus cereus group</taxon>
    </lineage>
</organism>
<dbReference type="Proteomes" id="UP000181873">
    <property type="component" value="Unassembled WGS sequence"/>
</dbReference>
<comment type="caution">
    <text evidence="1">The sequence shown here is derived from an EMBL/GenBank/DDBJ whole genome shotgun (WGS) entry which is preliminary data.</text>
</comment>
<name>A0A1J9UBB5_9BACI</name>